<evidence type="ECO:0000256" key="2">
    <source>
        <dbReference type="ARBA" id="ARBA00004141"/>
    </source>
</evidence>
<comment type="similarity">
    <text evidence="3">Belongs to the peptidase M50B family.</text>
</comment>
<dbReference type="InterPro" id="IPR004387">
    <property type="entry name" value="Pept_M50_Zn"/>
</dbReference>
<sequence length="93" mass="10096">MMAVLSINLALMNLVPISVLDGGAFLFCFFEWVRGRPAPDRTQDFATRGGVAVIMLLFLYTTAYDLAGLGVFDWLPGIAHAATGAHIVSNRDH</sequence>
<evidence type="ECO:0000256" key="8">
    <source>
        <dbReference type="ARBA" id="ARBA00022989"/>
    </source>
</evidence>
<reference evidence="14" key="1">
    <citation type="journal article" date="2019" name="Int. J. Syst. Evol. Microbiol.">
        <title>The Global Catalogue of Microorganisms (GCM) 10K type strain sequencing project: providing services to taxonomists for standard genome sequencing and annotation.</title>
        <authorList>
            <consortium name="The Broad Institute Genomics Platform"/>
            <consortium name="The Broad Institute Genome Sequencing Center for Infectious Disease"/>
            <person name="Wu L."/>
            <person name="Ma J."/>
        </authorList>
    </citation>
    <scope>NUCLEOTIDE SEQUENCE [LARGE SCALE GENOMIC DNA]</scope>
    <source>
        <strain evidence="14">NBRC 112502</strain>
    </source>
</reference>
<gene>
    <name evidence="13" type="ORF">GCM10010909_12400</name>
</gene>
<evidence type="ECO:0000313" key="13">
    <source>
        <dbReference type="EMBL" id="GLR66560.1"/>
    </source>
</evidence>
<dbReference type="EMBL" id="BSOS01000026">
    <property type="protein sequence ID" value="GLR66560.1"/>
    <property type="molecule type" value="Genomic_DNA"/>
</dbReference>
<keyword evidence="6" id="KW-0378">Hydrolase</keyword>
<keyword evidence="7" id="KW-0862">Zinc</keyword>
<feature type="transmembrane region" description="Helical" evidence="11">
    <location>
        <begin position="12"/>
        <end position="33"/>
    </location>
</feature>
<evidence type="ECO:0000256" key="1">
    <source>
        <dbReference type="ARBA" id="ARBA00001947"/>
    </source>
</evidence>
<evidence type="ECO:0000256" key="3">
    <source>
        <dbReference type="ARBA" id="ARBA00007931"/>
    </source>
</evidence>
<comment type="caution">
    <text evidence="13">The sequence shown here is derived from an EMBL/GenBank/DDBJ whole genome shotgun (WGS) entry which is preliminary data.</text>
</comment>
<evidence type="ECO:0000256" key="7">
    <source>
        <dbReference type="ARBA" id="ARBA00022833"/>
    </source>
</evidence>
<proteinExistence type="inferred from homology"/>
<keyword evidence="5 11" id="KW-0812">Transmembrane</keyword>
<keyword evidence="14" id="KW-1185">Reference proteome</keyword>
<protein>
    <recommendedName>
        <fullName evidence="12">Peptidase M50 domain-containing protein</fullName>
    </recommendedName>
</protein>
<evidence type="ECO:0000256" key="10">
    <source>
        <dbReference type="ARBA" id="ARBA00023136"/>
    </source>
</evidence>
<comment type="subcellular location">
    <subcellularLocation>
        <location evidence="2">Membrane</location>
        <topology evidence="2">Multi-pass membrane protein</topology>
    </subcellularLocation>
</comment>
<evidence type="ECO:0000313" key="14">
    <source>
        <dbReference type="Proteomes" id="UP001156641"/>
    </source>
</evidence>
<evidence type="ECO:0000256" key="11">
    <source>
        <dbReference type="SAM" id="Phobius"/>
    </source>
</evidence>
<accession>A0ABQ6A903</accession>
<comment type="cofactor">
    <cofactor evidence="1">
        <name>Zn(2+)</name>
        <dbReference type="ChEBI" id="CHEBI:29105"/>
    </cofactor>
</comment>
<dbReference type="PANTHER" id="PTHR42837:SF2">
    <property type="entry name" value="MEMBRANE METALLOPROTEASE ARASP2, CHLOROPLASTIC-RELATED"/>
    <property type="match status" value="1"/>
</dbReference>
<evidence type="ECO:0000256" key="4">
    <source>
        <dbReference type="ARBA" id="ARBA00022670"/>
    </source>
</evidence>
<keyword evidence="10 11" id="KW-0472">Membrane</keyword>
<evidence type="ECO:0000256" key="5">
    <source>
        <dbReference type="ARBA" id="ARBA00022692"/>
    </source>
</evidence>
<dbReference type="Proteomes" id="UP001156641">
    <property type="component" value="Unassembled WGS sequence"/>
</dbReference>
<keyword evidence="4" id="KW-0645">Protease</keyword>
<dbReference type="PANTHER" id="PTHR42837">
    <property type="entry name" value="REGULATOR OF SIGMA-E PROTEASE RSEP"/>
    <property type="match status" value="1"/>
</dbReference>
<dbReference type="Pfam" id="PF02163">
    <property type="entry name" value="Peptidase_M50"/>
    <property type="match status" value="1"/>
</dbReference>
<evidence type="ECO:0000259" key="12">
    <source>
        <dbReference type="Pfam" id="PF02163"/>
    </source>
</evidence>
<keyword evidence="9" id="KW-0482">Metalloprotease</keyword>
<dbReference type="InterPro" id="IPR008915">
    <property type="entry name" value="Peptidase_M50"/>
</dbReference>
<evidence type="ECO:0000256" key="9">
    <source>
        <dbReference type="ARBA" id="ARBA00023049"/>
    </source>
</evidence>
<feature type="domain" description="Peptidase M50" evidence="12">
    <location>
        <begin position="1"/>
        <end position="57"/>
    </location>
</feature>
<name>A0ABQ6A903_9PROT</name>
<organism evidence="13 14">
    <name type="scientific">Acidocella aquatica</name>
    <dbReference type="NCBI Taxonomy" id="1922313"/>
    <lineage>
        <taxon>Bacteria</taxon>
        <taxon>Pseudomonadati</taxon>
        <taxon>Pseudomonadota</taxon>
        <taxon>Alphaproteobacteria</taxon>
        <taxon>Acetobacterales</taxon>
        <taxon>Acidocellaceae</taxon>
        <taxon>Acidocella</taxon>
    </lineage>
</organism>
<keyword evidence="8 11" id="KW-1133">Transmembrane helix</keyword>
<feature type="transmembrane region" description="Helical" evidence="11">
    <location>
        <begin position="45"/>
        <end position="64"/>
    </location>
</feature>
<evidence type="ECO:0000256" key="6">
    <source>
        <dbReference type="ARBA" id="ARBA00022801"/>
    </source>
</evidence>